<accession>A0A562HYH3</accession>
<organism evidence="1 2">
    <name type="scientific">Azomonas agilis</name>
    <dbReference type="NCBI Taxonomy" id="116849"/>
    <lineage>
        <taxon>Bacteria</taxon>
        <taxon>Pseudomonadati</taxon>
        <taxon>Pseudomonadota</taxon>
        <taxon>Gammaproteobacteria</taxon>
        <taxon>Pseudomonadales</taxon>
        <taxon>Pseudomonadaceae</taxon>
        <taxon>Azomonas</taxon>
    </lineage>
</organism>
<dbReference type="Pfam" id="PF05973">
    <property type="entry name" value="Gp49"/>
    <property type="match status" value="1"/>
</dbReference>
<protein>
    <submittedName>
        <fullName evidence="1">Phage-related protein</fullName>
    </submittedName>
</protein>
<dbReference type="OrthoDB" id="3233388at2"/>
<comment type="caution">
    <text evidence="1">The sequence shown here is derived from an EMBL/GenBank/DDBJ whole genome shotgun (WGS) entry which is preliminary data.</text>
</comment>
<reference evidence="1 2" key="1">
    <citation type="submission" date="2019-07" db="EMBL/GenBank/DDBJ databases">
        <title>Genomic Encyclopedia of Type Strains, Phase I: the one thousand microbial genomes (KMG-I) project.</title>
        <authorList>
            <person name="Kyrpides N."/>
        </authorList>
    </citation>
    <scope>NUCLEOTIDE SEQUENCE [LARGE SCALE GENOMIC DNA]</scope>
    <source>
        <strain evidence="1 2">DSM 375</strain>
    </source>
</reference>
<evidence type="ECO:0000313" key="1">
    <source>
        <dbReference type="EMBL" id="TWH63837.1"/>
    </source>
</evidence>
<gene>
    <name evidence="1" type="ORF">LX59_03089</name>
</gene>
<keyword evidence="2" id="KW-1185">Reference proteome</keyword>
<dbReference type="AlphaFoldDB" id="A0A562HYH3"/>
<proteinExistence type="predicted"/>
<dbReference type="EMBL" id="VLKG01000018">
    <property type="protein sequence ID" value="TWH63837.1"/>
    <property type="molecule type" value="Genomic_DNA"/>
</dbReference>
<evidence type="ECO:0000313" key="2">
    <source>
        <dbReference type="Proteomes" id="UP000319627"/>
    </source>
</evidence>
<dbReference type="InterPro" id="IPR009241">
    <property type="entry name" value="HigB-like"/>
</dbReference>
<dbReference type="Proteomes" id="UP000319627">
    <property type="component" value="Unassembled WGS sequence"/>
</dbReference>
<name>A0A562HYH3_9GAMM</name>
<sequence length="108" mass="12510">MNYNIEYFHERVLAEIESWPADVLADYAHLVELLMEHGPNLRLPHSRAFGDGLFELRSKGKTGIGRAFYCYLLGKRVVVLHAFIKKTQQTPDKELKLARKRLKEVQNA</sequence>